<reference evidence="2" key="1">
    <citation type="submission" date="2018-02" db="EMBL/GenBank/DDBJ databases">
        <authorList>
            <person name="Moore K."/>
            <person name="Momper L."/>
        </authorList>
    </citation>
    <scope>NUCLEOTIDE SEQUENCE [LARGE SCALE GENOMIC DNA]</scope>
    <source>
        <strain evidence="2">ULC18</strain>
    </source>
</reference>
<organism evidence="1 2">
    <name type="scientific">Stenomitos frigidus ULC18</name>
    <dbReference type="NCBI Taxonomy" id="2107698"/>
    <lineage>
        <taxon>Bacteria</taxon>
        <taxon>Bacillati</taxon>
        <taxon>Cyanobacteriota</taxon>
        <taxon>Cyanophyceae</taxon>
        <taxon>Leptolyngbyales</taxon>
        <taxon>Leptolyngbyaceae</taxon>
        <taxon>Stenomitos</taxon>
    </lineage>
</organism>
<reference evidence="1 2" key="2">
    <citation type="submission" date="2018-03" db="EMBL/GenBank/DDBJ databases">
        <title>The ancient ancestry and fast evolution of plastids.</title>
        <authorList>
            <person name="Moore K.R."/>
            <person name="Magnabosco C."/>
            <person name="Momper L."/>
            <person name="Gold D.A."/>
            <person name="Bosak T."/>
            <person name="Fournier G.P."/>
        </authorList>
    </citation>
    <scope>NUCLEOTIDE SEQUENCE [LARGE SCALE GENOMIC DNA]</scope>
    <source>
        <strain evidence="1 2">ULC18</strain>
    </source>
</reference>
<proteinExistence type="predicted"/>
<accession>A0A2T1EBC6</accession>
<evidence type="ECO:0000313" key="1">
    <source>
        <dbReference type="EMBL" id="PSB30066.1"/>
    </source>
</evidence>
<evidence type="ECO:0000313" key="2">
    <source>
        <dbReference type="Proteomes" id="UP000239576"/>
    </source>
</evidence>
<dbReference type="RefSeq" id="WP_106256131.1">
    <property type="nucleotide sequence ID" value="NZ_CAWNSW010000006.1"/>
</dbReference>
<protein>
    <recommendedName>
        <fullName evidence="3">P pilus assembly/Cpx signaling pathway, periplasmic inhibitor/zinc-resistance associated protein</fullName>
    </recommendedName>
</protein>
<dbReference type="Proteomes" id="UP000239576">
    <property type="component" value="Unassembled WGS sequence"/>
</dbReference>
<evidence type="ECO:0008006" key="3">
    <source>
        <dbReference type="Google" id="ProtNLM"/>
    </source>
</evidence>
<keyword evidence="2" id="KW-1185">Reference proteome</keyword>
<name>A0A2T1EBC6_9CYAN</name>
<dbReference type="AlphaFoldDB" id="A0A2T1EBC6"/>
<comment type="caution">
    <text evidence="1">The sequence shown here is derived from an EMBL/GenBank/DDBJ whole genome shotgun (WGS) entry which is preliminary data.</text>
</comment>
<sequence>MKLIVHAIGVLMVSGAMSLAIAPILSLAQPAMSNFSGLPGVMLTPEQAEQLKQLDAQTRSHLQGMLTPTQLTQLECALKSADGISRAEIVALNLSPAQQVELMQILMSTQQQATDVLTPDQIETVRRNLPFHP</sequence>
<gene>
    <name evidence="1" type="ORF">C7B82_09860</name>
</gene>
<dbReference type="EMBL" id="PVWK01000056">
    <property type="protein sequence ID" value="PSB30066.1"/>
    <property type="molecule type" value="Genomic_DNA"/>
</dbReference>